<evidence type="ECO:0000256" key="4">
    <source>
        <dbReference type="ARBA" id="ARBA00022692"/>
    </source>
</evidence>
<sequence>MEVNILGLMATALFVVIPTAFLIILYAQTASQEKI</sequence>
<keyword evidence="3 8" id="KW-0602">Photosynthesis</keyword>
<dbReference type="HAMAP" id="MF_00438">
    <property type="entry name" value="PSII_PsbM"/>
    <property type="match status" value="1"/>
</dbReference>
<dbReference type="Pfam" id="PF05151">
    <property type="entry name" value="PsbM"/>
    <property type="match status" value="1"/>
</dbReference>
<keyword evidence="8" id="KW-0793">Thylakoid</keyword>
<keyword evidence="7 8" id="KW-0604">Photosystem II</keyword>
<keyword evidence="6 8" id="KW-0472">Membrane</keyword>
<evidence type="ECO:0000256" key="1">
    <source>
        <dbReference type="ARBA" id="ARBA00004167"/>
    </source>
</evidence>
<feature type="transmembrane region" description="Helical" evidence="8">
    <location>
        <begin position="6"/>
        <end position="27"/>
    </location>
</feature>
<accession>A0A3G1IWD2</accession>
<evidence type="ECO:0000313" key="9">
    <source>
        <dbReference type="EMBL" id="ASQ40272.1"/>
    </source>
</evidence>
<evidence type="ECO:0000256" key="7">
    <source>
        <dbReference type="ARBA" id="ARBA00023276"/>
    </source>
</evidence>
<dbReference type="GO" id="GO:0009523">
    <property type="term" value="C:photosystem II"/>
    <property type="evidence" value="ECO:0007669"/>
    <property type="project" value="UniProtKB-KW"/>
</dbReference>
<evidence type="ECO:0000256" key="2">
    <source>
        <dbReference type="ARBA" id="ARBA00022469"/>
    </source>
</evidence>
<keyword evidence="2 8" id="KW-0674">Reaction center</keyword>
<dbReference type="GO" id="GO:0005737">
    <property type="term" value="C:cytoplasm"/>
    <property type="evidence" value="ECO:0007669"/>
    <property type="project" value="UniProtKB-ARBA"/>
</dbReference>
<keyword evidence="4 8" id="KW-0812">Transmembrane</keyword>
<protein>
    <recommendedName>
        <fullName evidence="8">Photosystem II reaction center protein M</fullName>
        <shortName evidence="8">PSII-M</shortName>
    </recommendedName>
</protein>
<dbReference type="GO" id="GO:0019684">
    <property type="term" value="P:photosynthesis, light reaction"/>
    <property type="evidence" value="ECO:0007669"/>
    <property type="project" value="InterPro"/>
</dbReference>
<comment type="similarity">
    <text evidence="8">Belongs to the PsbM family.</text>
</comment>
<evidence type="ECO:0000256" key="8">
    <source>
        <dbReference type="HAMAP-Rule" id="MF_00438"/>
    </source>
</evidence>
<geneLocation type="plastid" evidence="9"/>
<organism evidence="9">
    <name type="scientific">Gloeochaete wittrockiana</name>
    <dbReference type="NCBI Taxonomy" id="38269"/>
    <lineage>
        <taxon>Eukaryota</taxon>
        <taxon>Glaucocystophyceae</taxon>
        <taxon>Gloeochaetales</taxon>
        <taxon>Gloeochaetaceae</taxon>
        <taxon>Gloeochaete</taxon>
    </lineage>
</organism>
<dbReference type="GeneID" id="38572676"/>
<dbReference type="InterPro" id="IPR007826">
    <property type="entry name" value="PSII_PsbM"/>
</dbReference>
<evidence type="ECO:0000256" key="6">
    <source>
        <dbReference type="ARBA" id="ARBA00023136"/>
    </source>
</evidence>
<name>A0A3G1IWD2_9EUKA</name>
<comment type="subunit">
    <text evidence="8">PSII is composed of 1 copy each of membrane proteins PsbA, PsbB, PsbC, PsbD, PsbE, PsbF, PsbH, PsbI, PsbJ, PsbK, PsbL, PsbM, PsbT, PsbX, PsbY, PsbZ, Psb30/Ycf12, at least 3 peripheral proteins of the oxygen-evolving complex and a large number of cofactors. It forms dimeric complexes.</text>
</comment>
<keyword evidence="5 8" id="KW-1133">Transmembrane helix</keyword>
<comment type="subcellular location">
    <subcellularLocation>
        <location evidence="8">Cellular thylakoid membrane</location>
        <topology evidence="8">Single-pass membrane protein</topology>
    </subcellularLocation>
    <subcellularLocation>
        <location evidence="1">Membrane</location>
        <topology evidence="1">Single-pass membrane protein</topology>
    </subcellularLocation>
</comment>
<proteinExistence type="inferred from homology"/>
<evidence type="ECO:0000256" key="5">
    <source>
        <dbReference type="ARBA" id="ARBA00022989"/>
    </source>
</evidence>
<dbReference type="InterPro" id="IPR037269">
    <property type="entry name" value="PSII_PsbM_sf"/>
</dbReference>
<dbReference type="GO" id="GO:0042651">
    <property type="term" value="C:thylakoid membrane"/>
    <property type="evidence" value="ECO:0007669"/>
    <property type="project" value="UniProtKB-UniRule"/>
</dbReference>
<dbReference type="PANTHER" id="PTHR35774">
    <property type="entry name" value="PHOTOSYSTEM II REACTION CENTER PROTEIN M"/>
    <property type="match status" value="1"/>
</dbReference>
<dbReference type="AlphaFoldDB" id="A0A3G1IWD2"/>
<gene>
    <name evidence="8 9" type="primary">psbM</name>
</gene>
<dbReference type="NCBIfam" id="TIGR03038">
    <property type="entry name" value="PS_II_psbM"/>
    <property type="match status" value="1"/>
</dbReference>
<comment type="function">
    <text evidence="8">One of the components of the core complex of photosystem II (PSII). PSII is a light-driven water:plastoquinone oxidoreductase that uses light energy to abstract electrons from H(2)O, generating O(2) and a proton gradient subsequently used for ATP formation. It consists of a core antenna complex that captures photons, and an electron transfer chain that converts photonic excitation into a charge separation. This subunit is found at the monomer-monomer interface.</text>
</comment>
<dbReference type="PANTHER" id="PTHR35774:SF1">
    <property type="entry name" value="PHOTOSYSTEM II REACTION CENTER PROTEIN M"/>
    <property type="match status" value="1"/>
</dbReference>
<evidence type="ECO:0000256" key="3">
    <source>
        <dbReference type="ARBA" id="ARBA00022531"/>
    </source>
</evidence>
<dbReference type="RefSeq" id="YP_009546211.1">
    <property type="nucleotide sequence ID" value="NC_040153.1"/>
</dbReference>
<reference evidence="9" key="1">
    <citation type="submission" date="2017-05" db="EMBL/GenBank/DDBJ databases">
        <title>Plastid comparative genomics reveals ancient divergence between Glaucophyte genera.</title>
        <authorList>
            <person name="Figueroa-Martinez F.J."/>
            <person name="Jackson C."/>
            <person name="Reyes-Prieto A."/>
        </authorList>
    </citation>
    <scope>NUCLEOTIDE SEQUENCE</scope>
    <source>
        <strain evidence="9">SAG 46.84</strain>
    </source>
</reference>
<dbReference type="EMBL" id="MF167426">
    <property type="protein sequence ID" value="ASQ40272.1"/>
    <property type="molecule type" value="Genomic_DNA"/>
</dbReference>
<dbReference type="SUPFAM" id="SSF161033">
    <property type="entry name" value="Photosystem II reaction center protein M, PsbM"/>
    <property type="match status" value="1"/>
</dbReference>
<keyword evidence="9" id="KW-0934">Plastid</keyword>